<proteinExistence type="predicted"/>
<accession>A0ABQ9J2K0</accession>
<dbReference type="Proteomes" id="UP001162164">
    <property type="component" value="Unassembled WGS sequence"/>
</dbReference>
<sequence length="67" mass="7571">MAETGQEEGKQNIRIEGALFDPLDVHWIYLCCLGITDENFFFKRRLAIRKLTVVVAISSGGESTREP</sequence>
<organism evidence="1 2">
    <name type="scientific">Molorchus minor</name>
    <dbReference type="NCBI Taxonomy" id="1323400"/>
    <lineage>
        <taxon>Eukaryota</taxon>
        <taxon>Metazoa</taxon>
        <taxon>Ecdysozoa</taxon>
        <taxon>Arthropoda</taxon>
        <taxon>Hexapoda</taxon>
        <taxon>Insecta</taxon>
        <taxon>Pterygota</taxon>
        <taxon>Neoptera</taxon>
        <taxon>Endopterygota</taxon>
        <taxon>Coleoptera</taxon>
        <taxon>Polyphaga</taxon>
        <taxon>Cucujiformia</taxon>
        <taxon>Chrysomeloidea</taxon>
        <taxon>Cerambycidae</taxon>
        <taxon>Lamiinae</taxon>
        <taxon>Monochamini</taxon>
        <taxon>Molorchus</taxon>
    </lineage>
</organism>
<evidence type="ECO:0000313" key="2">
    <source>
        <dbReference type="Proteomes" id="UP001162164"/>
    </source>
</evidence>
<name>A0ABQ9J2K0_9CUCU</name>
<reference evidence="1" key="1">
    <citation type="journal article" date="2023" name="Insect Mol. Biol.">
        <title>Genome sequencing provides insights into the evolution of gene families encoding plant cell wall-degrading enzymes in longhorned beetles.</title>
        <authorList>
            <person name="Shin N.R."/>
            <person name="Okamura Y."/>
            <person name="Kirsch R."/>
            <person name="Pauchet Y."/>
        </authorList>
    </citation>
    <scope>NUCLEOTIDE SEQUENCE</scope>
    <source>
        <strain evidence="1">MMC_N1</strain>
    </source>
</reference>
<evidence type="ECO:0000313" key="1">
    <source>
        <dbReference type="EMBL" id="KAJ8971542.1"/>
    </source>
</evidence>
<dbReference type="EMBL" id="JAPWTJ010001470">
    <property type="protein sequence ID" value="KAJ8971542.1"/>
    <property type="molecule type" value="Genomic_DNA"/>
</dbReference>
<protein>
    <submittedName>
        <fullName evidence="1">Uncharacterized protein</fullName>
    </submittedName>
</protein>
<comment type="caution">
    <text evidence="1">The sequence shown here is derived from an EMBL/GenBank/DDBJ whole genome shotgun (WGS) entry which is preliminary data.</text>
</comment>
<gene>
    <name evidence="1" type="ORF">NQ317_014974</name>
</gene>
<keyword evidence="2" id="KW-1185">Reference proteome</keyword>